<dbReference type="CDD" id="cd04670">
    <property type="entry name" value="NUDIX_ASFGF2_Nudt6"/>
    <property type="match status" value="1"/>
</dbReference>
<organism evidence="5 6">
    <name type="scientific">Cymbomonas tetramitiformis</name>
    <dbReference type="NCBI Taxonomy" id="36881"/>
    <lineage>
        <taxon>Eukaryota</taxon>
        <taxon>Viridiplantae</taxon>
        <taxon>Chlorophyta</taxon>
        <taxon>Pyramimonadophyceae</taxon>
        <taxon>Pyramimonadales</taxon>
        <taxon>Pyramimonadaceae</taxon>
        <taxon>Cymbomonas</taxon>
    </lineage>
</organism>
<dbReference type="InterPro" id="IPR020476">
    <property type="entry name" value="Nudix_hydrolase"/>
</dbReference>
<dbReference type="PROSITE" id="PS51462">
    <property type="entry name" value="NUDIX"/>
    <property type="match status" value="1"/>
</dbReference>
<dbReference type="SUPFAM" id="SSF55811">
    <property type="entry name" value="Nudix"/>
    <property type="match status" value="1"/>
</dbReference>
<dbReference type="GO" id="GO:0051287">
    <property type="term" value="F:NAD binding"/>
    <property type="evidence" value="ECO:0007669"/>
    <property type="project" value="TreeGrafter"/>
</dbReference>
<protein>
    <recommendedName>
        <fullName evidence="4">Nudix hydrolase domain-containing protein</fullName>
    </recommendedName>
</protein>
<evidence type="ECO:0000313" key="5">
    <source>
        <dbReference type="EMBL" id="KAK3262545.1"/>
    </source>
</evidence>
<dbReference type="InterPro" id="IPR000086">
    <property type="entry name" value="NUDIX_hydrolase_dom"/>
</dbReference>
<dbReference type="Gene3D" id="3.40.630.30">
    <property type="match status" value="1"/>
</dbReference>
<dbReference type="InterPro" id="IPR015797">
    <property type="entry name" value="NUDIX_hydrolase-like_dom_sf"/>
</dbReference>
<evidence type="ECO:0000256" key="1">
    <source>
        <dbReference type="ARBA" id="ARBA00005582"/>
    </source>
</evidence>
<dbReference type="InterPro" id="IPR020084">
    <property type="entry name" value="NUDIX_hydrolase_CS"/>
</dbReference>
<reference evidence="5 6" key="1">
    <citation type="journal article" date="2015" name="Genome Biol. Evol.">
        <title>Comparative Genomics of a Bacterivorous Green Alga Reveals Evolutionary Causalities and Consequences of Phago-Mixotrophic Mode of Nutrition.</title>
        <authorList>
            <person name="Burns J.A."/>
            <person name="Paasch A."/>
            <person name="Narechania A."/>
            <person name="Kim E."/>
        </authorList>
    </citation>
    <scope>NUCLEOTIDE SEQUENCE [LARGE SCALE GENOMIC DNA]</scope>
    <source>
        <strain evidence="5 6">PLY_AMNH</strain>
    </source>
</reference>
<feature type="domain" description="Nudix hydrolase" evidence="4">
    <location>
        <begin position="97"/>
        <end position="233"/>
    </location>
</feature>
<keyword evidence="6" id="KW-1185">Reference proteome</keyword>
<gene>
    <name evidence="5" type="ORF">CYMTET_28607</name>
</gene>
<dbReference type="PRINTS" id="PR00502">
    <property type="entry name" value="NUDIXFAMILY"/>
</dbReference>
<keyword evidence="2 3" id="KW-0378">Hydrolase</keyword>
<dbReference type="PRINTS" id="PR01356">
    <property type="entry name" value="GFGPROTEIN"/>
</dbReference>
<dbReference type="PANTHER" id="PTHR13994:SF13">
    <property type="entry name" value="FI03680P"/>
    <property type="match status" value="1"/>
</dbReference>
<evidence type="ECO:0000256" key="2">
    <source>
        <dbReference type="ARBA" id="ARBA00022801"/>
    </source>
</evidence>
<comment type="caution">
    <text evidence="5">The sequence shown here is derived from an EMBL/GenBank/DDBJ whole genome shotgun (WGS) entry which is preliminary data.</text>
</comment>
<dbReference type="InterPro" id="IPR003293">
    <property type="entry name" value="Nudix_hydrolase6-like"/>
</dbReference>
<comment type="similarity">
    <text evidence="1 3">Belongs to the Nudix hydrolase family.</text>
</comment>
<name>A0AAE0FN60_9CHLO</name>
<dbReference type="AlphaFoldDB" id="A0AAE0FN60"/>
<dbReference type="PANTHER" id="PTHR13994">
    <property type="entry name" value="NUDIX HYDROLASE RELATED"/>
    <property type="match status" value="1"/>
</dbReference>
<dbReference type="EMBL" id="LGRX02016117">
    <property type="protein sequence ID" value="KAK3262545.1"/>
    <property type="molecule type" value="Genomic_DNA"/>
</dbReference>
<dbReference type="GO" id="GO:0035529">
    <property type="term" value="F:NADH pyrophosphatase activity"/>
    <property type="evidence" value="ECO:0007669"/>
    <property type="project" value="TreeGrafter"/>
</dbReference>
<dbReference type="GO" id="GO:0047631">
    <property type="term" value="F:ADP-ribose diphosphatase activity"/>
    <property type="evidence" value="ECO:0007669"/>
    <property type="project" value="TreeGrafter"/>
</dbReference>
<evidence type="ECO:0000256" key="3">
    <source>
        <dbReference type="RuleBase" id="RU003476"/>
    </source>
</evidence>
<proteinExistence type="inferred from homology"/>
<dbReference type="Pfam" id="PF18290">
    <property type="entry name" value="Nudix_hydro"/>
    <property type="match status" value="1"/>
</dbReference>
<dbReference type="InterPro" id="IPR040618">
    <property type="entry name" value="Pre-Nudix"/>
</dbReference>
<evidence type="ECO:0000313" key="6">
    <source>
        <dbReference type="Proteomes" id="UP001190700"/>
    </source>
</evidence>
<accession>A0AAE0FN60</accession>
<dbReference type="Pfam" id="PF00293">
    <property type="entry name" value="NUDIX"/>
    <property type="match status" value="1"/>
</dbReference>
<dbReference type="Proteomes" id="UP001190700">
    <property type="component" value="Unassembled WGS sequence"/>
</dbReference>
<evidence type="ECO:0000259" key="4">
    <source>
        <dbReference type="PROSITE" id="PS51462"/>
    </source>
</evidence>
<dbReference type="PROSITE" id="PS00893">
    <property type="entry name" value="NUDIX_BOX"/>
    <property type="match status" value="1"/>
</dbReference>
<sequence>MFAKVYTDRYGGVKLSIDKSEEAMKGDEFSQKLAAMLDTWRAEGKRGVWLKIPTDAAHLVPEAIKHDFVYHHASPAYLMLVKWMITDSKSSLPLYAHHQVGVGGLVLNEKNEVLVVQEKSGVTAGMQDFWKLPGGRVDPGEDLQEAAVREVLEETGVKTEFVSIATLRESHTGNFSTTDMYFICCLRLSSEYNGSTPDPVPQEQEIAACRWLPLDEFLGSKYYKRGLYGRMLQIAANEAKQIARHEPPQGLQVLRMKGLGGRQESMYFVGKAKL</sequence>
<dbReference type="Gene3D" id="3.90.79.10">
    <property type="entry name" value="Nucleoside Triphosphate Pyrophosphohydrolase"/>
    <property type="match status" value="1"/>
</dbReference>